<evidence type="ECO:0000313" key="1">
    <source>
        <dbReference type="EMBL" id="BCY24030.1"/>
    </source>
</evidence>
<dbReference type="EMBL" id="AP024747">
    <property type="protein sequence ID" value="BCY24030.1"/>
    <property type="molecule type" value="Genomic_DNA"/>
</dbReference>
<sequence length="241" mass="26392">MNVTTLQTQGEQAVATRTNAIEPSARDGAARWPLSIILLPPPPAENMLAALTQEAVGLAGTDHLHSGATDCAHVTVRALENRRPVPQQDPFATRCASALDRACARHAPLSMKLERLLITPGGVLALLHPTSPDADEFRTHTLGQELGPDAYREGILSPRDLWYVSLLHFRGPVEHPENLVTWSHQQLAPTVWTFPVATLCTYETTTTAMRPNIYHTATFGRTIRPHYFDATNGVGGRQVSR</sequence>
<organism evidence="1 2">
    <name type="scientific">Cutibacterium modestum</name>
    <dbReference type="NCBI Taxonomy" id="2559073"/>
    <lineage>
        <taxon>Bacteria</taxon>
        <taxon>Bacillati</taxon>
        <taxon>Actinomycetota</taxon>
        <taxon>Actinomycetes</taxon>
        <taxon>Propionibacteriales</taxon>
        <taxon>Propionibacteriaceae</taxon>
        <taxon>Cutibacterium</taxon>
    </lineage>
</organism>
<evidence type="ECO:0000313" key="2">
    <source>
        <dbReference type="Proteomes" id="UP000825072"/>
    </source>
</evidence>
<dbReference type="Proteomes" id="UP000825072">
    <property type="component" value="Chromosome 1"/>
</dbReference>
<evidence type="ECO:0008006" key="3">
    <source>
        <dbReference type="Google" id="ProtNLM"/>
    </source>
</evidence>
<dbReference type="AlphaFoldDB" id="A0AAD1KNC7"/>
<gene>
    <name evidence="1" type="ORF">KB1_00200</name>
</gene>
<proteinExistence type="predicted"/>
<accession>A0AAD1KNC7</accession>
<reference evidence="1" key="1">
    <citation type="submission" date="2021-06" db="EMBL/GenBank/DDBJ databases">
        <title>Genome sequence of Cutibacterium modestum strain KB17-24694.</title>
        <authorList>
            <person name="Dekio I."/>
            <person name="Asahina A."/>
            <person name="Nishida M."/>
        </authorList>
    </citation>
    <scope>NUCLEOTIDE SEQUENCE</scope>
    <source>
        <strain evidence="1">KB17-24694</strain>
    </source>
</reference>
<name>A0AAD1KNC7_9ACTN</name>
<protein>
    <recommendedName>
        <fullName evidence="3">2'-5' RNA ligase</fullName>
    </recommendedName>
</protein>